<dbReference type="InterPro" id="IPR001387">
    <property type="entry name" value="Cro/C1-type_HTH"/>
</dbReference>
<keyword evidence="2" id="KW-0238">DNA-binding</keyword>
<evidence type="ECO:0000256" key="3">
    <source>
        <dbReference type="ARBA" id="ARBA00023163"/>
    </source>
</evidence>
<evidence type="ECO:0000313" key="6">
    <source>
        <dbReference type="Proteomes" id="UP000004105"/>
    </source>
</evidence>
<dbReference type="PANTHER" id="PTHR40661:SF3">
    <property type="entry name" value="FELS-1 PROPHAGE TRANSCRIPTIONAL REGULATOR"/>
    <property type="match status" value="1"/>
</dbReference>
<name>F2BBK6_9NEIS</name>
<protein>
    <submittedName>
        <fullName evidence="5">Lambda repressor protein cI</fullName>
    </submittedName>
</protein>
<keyword evidence="3" id="KW-0804">Transcription</keyword>
<evidence type="ECO:0000256" key="2">
    <source>
        <dbReference type="ARBA" id="ARBA00023125"/>
    </source>
</evidence>
<dbReference type="PROSITE" id="PS50943">
    <property type="entry name" value="HTH_CROC1"/>
    <property type="match status" value="1"/>
</dbReference>
<evidence type="ECO:0000313" key="5">
    <source>
        <dbReference type="EMBL" id="EGF11152.1"/>
    </source>
</evidence>
<gene>
    <name evidence="5" type="ORF">HMPREF9123_1111</name>
</gene>
<dbReference type="InterPro" id="IPR039418">
    <property type="entry name" value="LexA-like"/>
</dbReference>
<dbReference type="CDD" id="cd06529">
    <property type="entry name" value="S24_LexA-like"/>
    <property type="match status" value="1"/>
</dbReference>
<dbReference type="Proteomes" id="UP000004105">
    <property type="component" value="Unassembled WGS sequence"/>
</dbReference>
<dbReference type="PANTHER" id="PTHR40661">
    <property type="match status" value="1"/>
</dbReference>
<feature type="domain" description="HTH cro/C1-type" evidence="4">
    <location>
        <begin position="1"/>
        <end position="56"/>
    </location>
</feature>
<dbReference type="Pfam" id="PF00717">
    <property type="entry name" value="Peptidase_S24"/>
    <property type="match status" value="1"/>
</dbReference>
<reference evidence="5 6" key="1">
    <citation type="submission" date="2011-02" db="EMBL/GenBank/DDBJ databases">
        <authorList>
            <person name="Muzny D."/>
            <person name="Qin X."/>
            <person name="Deng J."/>
            <person name="Jiang H."/>
            <person name="Liu Y."/>
            <person name="Qu J."/>
            <person name="Song X.-Z."/>
            <person name="Zhang L."/>
            <person name="Thornton R."/>
            <person name="Coyle M."/>
            <person name="Francisco L."/>
            <person name="Jackson L."/>
            <person name="Javaid M."/>
            <person name="Korchina V."/>
            <person name="Kovar C."/>
            <person name="Mata R."/>
            <person name="Mathew T."/>
            <person name="Ngo R."/>
            <person name="Nguyen L."/>
            <person name="Nguyen N."/>
            <person name="Okwuonu G."/>
            <person name="Ongeri F."/>
            <person name="Pham C."/>
            <person name="Simmons D."/>
            <person name="Wilczek-Boney K."/>
            <person name="Hale W."/>
            <person name="Jakkamsetti A."/>
            <person name="Pham P."/>
            <person name="Ruth R."/>
            <person name="San Lucas F."/>
            <person name="Warren J."/>
            <person name="Zhang J."/>
            <person name="Zhao Z."/>
            <person name="Zhou C."/>
            <person name="Zhu D."/>
            <person name="Lee S."/>
            <person name="Bess C."/>
            <person name="Blankenburg K."/>
            <person name="Forbes L."/>
            <person name="Fu Q."/>
            <person name="Gubbala S."/>
            <person name="Hirani K."/>
            <person name="Jayaseelan J.C."/>
            <person name="Lara F."/>
            <person name="Munidasa M."/>
            <person name="Palculict T."/>
            <person name="Patil S."/>
            <person name="Pu L.-L."/>
            <person name="Saada N."/>
            <person name="Tang L."/>
            <person name="Weissenberger G."/>
            <person name="Zhu Y."/>
            <person name="Hemphill L."/>
            <person name="Shang Y."/>
            <person name="Youmans B."/>
            <person name="Ayvaz T."/>
            <person name="Ross M."/>
            <person name="Santibanez J."/>
            <person name="Aqrawi P."/>
            <person name="Gross S."/>
            <person name="Joshi V."/>
            <person name="Fowler G."/>
            <person name="Nazareth L."/>
            <person name="Reid J."/>
            <person name="Worley K."/>
            <person name="Petrosino J."/>
            <person name="Highlander S."/>
            <person name="Gibbs R."/>
        </authorList>
    </citation>
    <scope>NUCLEOTIDE SEQUENCE [LARGE SCALE GENOMIC DNA]</scope>
    <source>
        <strain evidence="5 6">ATCC BAA-1200</strain>
    </source>
</reference>
<dbReference type="InterPro" id="IPR010982">
    <property type="entry name" value="Lambda_DNA-bd_dom_sf"/>
</dbReference>
<dbReference type="HOGENOM" id="CLU_066192_1_6_4"/>
<evidence type="ECO:0000259" key="4">
    <source>
        <dbReference type="PROSITE" id="PS50943"/>
    </source>
</evidence>
<dbReference type="SUPFAM" id="SSF51306">
    <property type="entry name" value="LexA/Signal peptidase"/>
    <property type="match status" value="1"/>
</dbReference>
<dbReference type="Gene3D" id="1.10.260.40">
    <property type="entry name" value="lambda repressor-like DNA-binding domains"/>
    <property type="match status" value="1"/>
</dbReference>
<keyword evidence="6" id="KW-1185">Reference proteome</keyword>
<proteinExistence type="predicted"/>
<organism evidence="5 6">
    <name type="scientific">Neisseria bacilliformis ATCC BAA-1200</name>
    <dbReference type="NCBI Taxonomy" id="888742"/>
    <lineage>
        <taxon>Bacteria</taxon>
        <taxon>Pseudomonadati</taxon>
        <taxon>Pseudomonadota</taxon>
        <taxon>Betaproteobacteria</taxon>
        <taxon>Neisseriales</taxon>
        <taxon>Neisseriaceae</taxon>
        <taxon>Neisseria</taxon>
    </lineage>
</organism>
<dbReference type="SUPFAM" id="SSF47413">
    <property type="entry name" value="lambda repressor-like DNA-binding domains"/>
    <property type="match status" value="1"/>
</dbReference>
<sequence>MKTLIEERYNGNQTEFARAVGKAAAQVNQWMNGHRNIGNGVASDIEKALDLPRGWLDDEAAPVLYRSDAPVIREGWLSVPRLAATGRMGDGIEADDPDEIVDFVIVLETWARRQFGGNLGKLRIINAKGDSMQDTINPGDVVFADTSADRYDGDGIYVILTPSGLRIKRLHALVSGGLNIISDNKAYPVETLEGAALENLRICGRVKGRWTLETF</sequence>
<dbReference type="InterPro" id="IPR015927">
    <property type="entry name" value="Peptidase_S24_S26A/B/C"/>
</dbReference>
<dbReference type="InterPro" id="IPR036286">
    <property type="entry name" value="LexA/Signal_pep-like_sf"/>
</dbReference>
<keyword evidence="1" id="KW-0805">Transcription regulation</keyword>
<dbReference type="GO" id="GO:0003677">
    <property type="term" value="F:DNA binding"/>
    <property type="evidence" value="ECO:0007669"/>
    <property type="project" value="UniProtKB-KW"/>
</dbReference>
<dbReference type="EMBL" id="AFAY01000022">
    <property type="protein sequence ID" value="EGF11152.1"/>
    <property type="molecule type" value="Genomic_DNA"/>
</dbReference>
<accession>F2BBK6</accession>
<dbReference type="CDD" id="cd00093">
    <property type="entry name" value="HTH_XRE"/>
    <property type="match status" value="1"/>
</dbReference>
<dbReference type="Gene3D" id="2.10.109.10">
    <property type="entry name" value="Umud Fragment, subunit A"/>
    <property type="match status" value="1"/>
</dbReference>
<dbReference type="AlphaFoldDB" id="F2BBK6"/>
<dbReference type="Pfam" id="PF01381">
    <property type="entry name" value="HTH_3"/>
    <property type="match status" value="1"/>
</dbReference>
<comment type="caution">
    <text evidence="5">The sequence shown here is derived from an EMBL/GenBank/DDBJ whole genome shotgun (WGS) entry which is preliminary data.</text>
</comment>
<evidence type="ECO:0000256" key="1">
    <source>
        <dbReference type="ARBA" id="ARBA00023015"/>
    </source>
</evidence>